<keyword evidence="1" id="KW-0436">Ligase</keyword>
<evidence type="ECO:0000259" key="4">
    <source>
        <dbReference type="SMART" id="SM00881"/>
    </source>
</evidence>
<dbReference type="SUPFAM" id="SSF51735">
    <property type="entry name" value="NAD(P)-binding Rossmann-fold domains"/>
    <property type="match status" value="1"/>
</dbReference>
<dbReference type="Pfam" id="PF00549">
    <property type="entry name" value="Ligase_CoA"/>
    <property type="match status" value="1"/>
</dbReference>
<feature type="domain" description="CoA-binding" evidence="4">
    <location>
        <begin position="2"/>
        <end position="99"/>
    </location>
</feature>
<dbReference type="SUPFAM" id="SSF52210">
    <property type="entry name" value="Succinyl-CoA synthetase domains"/>
    <property type="match status" value="1"/>
</dbReference>
<dbReference type="InterPro" id="IPR036291">
    <property type="entry name" value="NAD(P)-bd_dom_sf"/>
</dbReference>
<dbReference type="Gene3D" id="3.40.50.720">
    <property type="entry name" value="NAD(P)-binding Rossmann-like Domain"/>
    <property type="match status" value="1"/>
</dbReference>
<dbReference type="InterPro" id="IPR017440">
    <property type="entry name" value="Cit_synth/succinyl-CoA_lig_AS"/>
</dbReference>
<dbReference type="PIRSF" id="PIRSF001553">
    <property type="entry name" value="SucCS_alpha"/>
    <property type="match status" value="1"/>
</dbReference>
<sequence length="302" mass="31709">MIFTPASKVIVQGILEPLGEIYTPLMQKYGTQIVAGVSPGKGGRSLAGIPVFDMLEQAIPKLGSIDTTVIFSPPYAALDAALEAIAVGIRQIILISQGIPPLDMVHLIRKAEATDTLIVGPNSPGVIVPGQMLLGIHPPDFYRPGSVGLVSRNGTLTYEVAWVLSQAGLGQSIAVSIGGDTIMGSTFPQWLQILDEDPQTDVIVLVGEIGGDCEEVAAHYIAEAIDKPVVAYVAGRSAPRNRRMGHAGAIIDSQAADLGPDLGTAESKVAAFKRAGIPVAERPSEIPELVNRILKTSVKKAI</sequence>
<dbReference type="Gene3D" id="3.40.50.261">
    <property type="entry name" value="Succinyl-CoA synthetase domains"/>
    <property type="match status" value="1"/>
</dbReference>
<evidence type="ECO:0000256" key="1">
    <source>
        <dbReference type="ARBA" id="ARBA00022598"/>
    </source>
</evidence>
<dbReference type="PANTHER" id="PTHR11117:SF2">
    <property type="entry name" value="SUCCINATE--COA LIGASE [ADP_GDP-FORMING] SUBUNIT ALPHA, MITOCHONDRIAL"/>
    <property type="match status" value="1"/>
</dbReference>
<dbReference type="GO" id="GO:0006099">
    <property type="term" value="P:tricarboxylic acid cycle"/>
    <property type="evidence" value="ECO:0007669"/>
    <property type="project" value="UniProtKB-UniPathway"/>
</dbReference>
<dbReference type="PROSITE" id="PS00399">
    <property type="entry name" value="SUCCINYL_COA_LIG_2"/>
    <property type="match status" value="1"/>
</dbReference>
<dbReference type="UniPathway" id="UPA00223">
    <property type="reaction ID" value="UER00999"/>
</dbReference>
<keyword evidence="6" id="KW-1185">Reference proteome</keyword>
<dbReference type="GO" id="GO:0004776">
    <property type="term" value="F:succinate-CoA ligase (GDP-forming) activity"/>
    <property type="evidence" value="ECO:0007669"/>
    <property type="project" value="TreeGrafter"/>
</dbReference>
<dbReference type="SMART" id="SM00881">
    <property type="entry name" value="CoA_binding"/>
    <property type="match status" value="1"/>
</dbReference>
<accession>A0A1Z4JG50</accession>
<dbReference type="Proteomes" id="UP000217895">
    <property type="component" value="Chromosome"/>
</dbReference>
<name>A0A1Z4JG50_LEPBY</name>
<evidence type="ECO:0000256" key="2">
    <source>
        <dbReference type="ARBA" id="ARBA00022741"/>
    </source>
</evidence>
<dbReference type="EMBL" id="AP018203">
    <property type="protein sequence ID" value="BAY55739.1"/>
    <property type="molecule type" value="Genomic_DNA"/>
</dbReference>
<proteinExistence type="predicted"/>
<evidence type="ECO:0000313" key="5">
    <source>
        <dbReference type="EMBL" id="BAY55739.1"/>
    </source>
</evidence>
<feature type="active site" description="Tele-phosphohistidine intermediate" evidence="3">
    <location>
        <position position="246"/>
    </location>
</feature>
<dbReference type="GO" id="GO:0004775">
    <property type="term" value="F:succinate-CoA ligase (ADP-forming) activity"/>
    <property type="evidence" value="ECO:0007669"/>
    <property type="project" value="TreeGrafter"/>
</dbReference>
<keyword evidence="2" id="KW-0547">Nucleotide-binding</keyword>
<evidence type="ECO:0000313" key="6">
    <source>
        <dbReference type="Proteomes" id="UP000217895"/>
    </source>
</evidence>
<dbReference type="InterPro" id="IPR005810">
    <property type="entry name" value="CoA_lig_alpha"/>
</dbReference>
<gene>
    <name evidence="5" type="ORF">NIES2135_25630</name>
</gene>
<reference evidence="5 6" key="1">
    <citation type="submission" date="2017-06" db="EMBL/GenBank/DDBJ databases">
        <title>Genome sequencing of cyanobaciteial culture collection at National Institute for Environmental Studies (NIES).</title>
        <authorList>
            <person name="Hirose Y."/>
            <person name="Shimura Y."/>
            <person name="Fujisawa T."/>
            <person name="Nakamura Y."/>
            <person name="Kawachi M."/>
        </authorList>
    </citation>
    <scope>NUCLEOTIDE SEQUENCE [LARGE SCALE GENOMIC DNA]</scope>
    <source>
        <strain evidence="5 6">NIES-2135</strain>
    </source>
</reference>
<dbReference type="InterPro" id="IPR005811">
    <property type="entry name" value="SUCC_ACL_C"/>
</dbReference>
<dbReference type="Pfam" id="PF02629">
    <property type="entry name" value="CoA_binding"/>
    <property type="match status" value="1"/>
</dbReference>
<dbReference type="GO" id="GO:0000166">
    <property type="term" value="F:nucleotide binding"/>
    <property type="evidence" value="ECO:0007669"/>
    <property type="project" value="UniProtKB-KW"/>
</dbReference>
<protein>
    <submittedName>
        <fullName evidence="5">Succinyl-CoA synthetase (ADP-forming) alpha subunit</fullName>
    </submittedName>
</protein>
<dbReference type="PRINTS" id="PR01798">
    <property type="entry name" value="SCOASYNTHASE"/>
</dbReference>
<dbReference type="GO" id="GO:0009361">
    <property type="term" value="C:succinate-CoA ligase complex (ADP-forming)"/>
    <property type="evidence" value="ECO:0007669"/>
    <property type="project" value="TreeGrafter"/>
</dbReference>
<dbReference type="InterPro" id="IPR016102">
    <property type="entry name" value="Succinyl-CoA_synth-like"/>
</dbReference>
<dbReference type="PANTHER" id="PTHR11117">
    <property type="entry name" value="SUCCINYL-COA LIGASE SUBUNIT ALPHA"/>
    <property type="match status" value="1"/>
</dbReference>
<organism evidence="5 6">
    <name type="scientific">Leptolyngbya boryana NIES-2135</name>
    <dbReference type="NCBI Taxonomy" id="1973484"/>
    <lineage>
        <taxon>Bacteria</taxon>
        <taxon>Bacillati</taxon>
        <taxon>Cyanobacteriota</taxon>
        <taxon>Cyanophyceae</taxon>
        <taxon>Leptolyngbyales</taxon>
        <taxon>Leptolyngbyaceae</taxon>
        <taxon>Leptolyngbya group</taxon>
        <taxon>Leptolyngbya</taxon>
    </lineage>
</organism>
<dbReference type="InterPro" id="IPR003781">
    <property type="entry name" value="CoA-bd"/>
</dbReference>
<dbReference type="AlphaFoldDB" id="A0A1Z4JG50"/>
<evidence type="ECO:0000256" key="3">
    <source>
        <dbReference type="PIRSR" id="PIRSR001553-1"/>
    </source>
</evidence>